<proteinExistence type="predicted"/>
<name>A0A2A8Q195_BACCE</name>
<evidence type="ECO:0000313" key="2">
    <source>
        <dbReference type="Proteomes" id="UP000220635"/>
    </source>
</evidence>
<sequence length="92" mass="9461">MNSSVVGPTFPAIPSFTFPTGPTGETGTMVLTGVGDPTCAIGNLGDIYIDLSTGKTYYKLSQPVPPMVRVIPAPTGATIPVGSTQTLLYLNS</sequence>
<dbReference type="Proteomes" id="UP000220635">
    <property type="component" value="Unassembled WGS sequence"/>
</dbReference>
<dbReference type="NCBIfam" id="TIGR03720">
    <property type="entry name" value="exospor_lead"/>
    <property type="match status" value="1"/>
</dbReference>
<dbReference type="AlphaFoldDB" id="A0A2A8Q195"/>
<gene>
    <name evidence="1" type="ORF">CN425_02690</name>
</gene>
<reference evidence="1 2" key="1">
    <citation type="submission" date="2017-09" db="EMBL/GenBank/DDBJ databases">
        <title>Large-scale bioinformatics analysis of Bacillus genomes uncovers conserved roles of natural products in bacterial physiology.</title>
        <authorList>
            <consortium name="Agbiome Team Llc"/>
            <person name="Bleich R.M."/>
            <person name="Grubbs K.J."/>
            <person name="Santa Maria K.C."/>
            <person name="Allen S.E."/>
            <person name="Farag S."/>
            <person name="Shank E.A."/>
            <person name="Bowers A."/>
        </authorList>
    </citation>
    <scope>NUCLEOTIDE SEQUENCE [LARGE SCALE GENOMIC DNA]</scope>
    <source>
        <strain evidence="1 2">AFS010695</strain>
    </source>
</reference>
<dbReference type="EMBL" id="NTWE01000010">
    <property type="protein sequence ID" value="PEW06080.1"/>
    <property type="molecule type" value="Genomic_DNA"/>
</dbReference>
<dbReference type="InterPro" id="IPR021201">
    <property type="entry name" value="Leader_pep_exosporium"/>
</dbReference>
<evidence type="ECO:0000313" key="1">
    <source>
        <dbReference type="EMBL" id="PEW06080.1"/>
    </source>
</evidence>
<protein>
    <submittedName>
        <fullName evidence="1">Uncharacterized protein</fullName>
    </submittedName>
</protein>
<accession>A0A2A8Q195</accession>
<organism evidence="1 2">
    <name type="scientific">Bacillus cereus</name>
    <dbReference type="NCBI Taxonomy" id="1396"/>
    <lineage>
        <taxon>Bacteria</taxon>
        <taxon>Bacillati</taxon>
        <taxon>Bacillota</taxon>
        <taxon>Bacilli</taxon>
        <taxon>Bacillales</taxon>
        <taxon>Bacillaceae</taxon>
        <taxon>Bacillus</taxon>
        <taxon>Bacillus cereus group</taxon>
    </lineage>
</organism>
<comment type="caution">
    <text evidence="1">The sequence shown here is derived from an EMBL/GenBank/DDBJ whole genome shotgun (WGS) entry which is preliminary data.</text>
</comment>